<dbReference type="PANTHER" id="PTHR46072:SF2">
    <property type="entry name" value="AMIDASE (EUROFUNG)"/>
    <property type="match status" value="1"/>
</dbReference>
<dbReference type="OrthoDB" id="6428749at2759"/>
<dbReference type="PANTHER" id="PTHR46072">
    <property type="entry name" value="AMIDASE-RELATED-RELATED"/>
    <property type="match status" value="1"/>
</dbReference>
<comment type="similarity">
    <text evidence="1">Belongs to the amidase family.</text>
</comment>
<evidence type="ECO:0000313" key="5">
    <source>
        <dbReference type="Proteomes" id="UP000661280"/>
    </source>
</evidence>
<reference evidence="4" key="2">
    <citation type="submission" date="2021-02" db="EMBL/GenBank/DDBJ databases">
        <title>Aspergillus luchuensis mut. kawachii IFO 4304 genome sequence.</title>
        <authorList>
            <person name="Mori K."/>
            <person name="Kadooka C."/>
            <person name="Goto M."/>
            <person name="Futagami T."/>
        </authorList>
    </citation>
    <scope>NUCLEOTIDE SEQUENCE</scope>
    <source>
        <strain evidence="4">IFO 4308</strain>
    </source>
</reference>
<dbReference type="AlphaFoldDB" id="A0A7R8A265"/>
<dbReference type="Gene3D" id="3.90.1300.10">
    <property type="entry name" value="Amidase signature (AS) domain"/>
    <property type="match status" value="1"/>
</dbReference>
<dbReference type="InterPro" id="IPR023631">
    <property type="entry name" value="Amidase_dom"/>
</dbReference>
<evidence type="ECO:0000313" key="4">
    <source>
        <dbReference type="EMBL" id="BCS02202.1"/>
    </source>
</evidence>
<dbReference type="GeneID" id="64963523"/>
<dbReference type="EMBL" id="AP024430">
    <property type="protein sequence ID" value="BCS02202.1"/>
    <property type="molecule type" value="Genomic_DNA"/>
</dbReference>
<dbReference type="GO" id="GO:0016787">
    <property type="term" value="F:hydrolase activity"/>
    <property type="evidence" value="ECO:0007669"/>
    <property type="project" value="UniProtKB-KW"/>
</dbReference>
<dbReference type="Proteomes" id="UP000661280">
    <property type="component" value="Chromosome 6"/>
</dbReference>
<dbReference type="SUPFAM" id="SSF75304">
    <property type="entry name" value="Amidase signature (AS) enzymes"/>
    <property type="match status" value="1"/>
</dbReference>
<protein>
    <recommendedName>
        <fullName evidence="3">Amidase domain-containing protein</fullName>
    </recommendedName>
</protein>
<evidence type="ECO:0000259" key="3">
    <source>
        <dbReference type="Pfam" id="PF01425"/>
    </source>
</evidence>
<sequence length="175" mass="18841">MASNETGAKTNRSWEGVVAAKRAIRDAQIRKYEGGSDISGADIADVETLTNLLSSGQVSAEELIRAYIGRACEAQKKTNCLTETCFDDAIDQARHLDDFQRTHGRLIGPLHGVPISVKDQFDIRGLDSTVGYVCNAFAPAKSDAPLIHTLKQLGAIIIAKTNLPQSIMVSNIAES</sequence>
<name>A0A7R8A265_ASPKA</name>
<accession>A0A7R8A265</accession>
<gene>
    <name evidence="4" type="ORF">AKAW2_60466S</name>
</gene>
<dbReference type="InterPro" id="IPR036928">
    <property type="entry name" value="AS_sf"/>
</dbReference>
<dbReference type="KEGG" id="aluc:AKAW2_60466S"/>
<organism evidence="4 5">
    <name type="scientific">Aspergillus kawachii</name>
    <name type="common">White koji mold</name>
    <name type="synonym">Aspergillus awamori var. kawachi</name>
    <dbReference type="NCBI Taxonomy" id="1069201"/>
    <lineage>
        <taxon>Eukaryota</taxon>
        <taxon>Fungi</taxon>
        <taxon>Dikarya</taxon>
        <taxon>Ascomycota</taxon>
        <taxon>Pezizomycotina</taxon>
        <taxon>Eurotiomycetes</taxon>
        <taxon>Eurotiomycetidae</taxon>
        <taxon>Eurotiales</taxon>
        <taxon>Aspergillaceae</taxon>
        <taxon>Aspergillus</taxon>
        <taxon>Aspergillus subgen. Circumdati</taxon>
    </lineage>
</organism>
<keyword evidence="5" id="KW-1185">Reference proteome</keyword>
<evidence type="ECO:0000256" key="1">
    <source>
        <dbReference type="ARBA" id="ARBA00009199"/>
    </source>
</evidence>
<feature type="domain" description="Amidase" evidence="3">
    <location>
        <begin position="62"/>
        <end position="171"/>
    </location>
</feature>
<keyword evidence="2" id="KW-0378">Hydrolase</keyword>
<proteinExistence type="inferred from homology"/>
<dbReference type="RefSeq" id="XP_041545964.1">
    <property type="nucleotide sequence ID" value="XM_041692595.1"/>
</dbReference>
<reference evidence="4" key="1">
    <citation type="submission" date="2021-01" db="EMBL/GenBank/DDBJ databases">
        <authorList>
            <consortium name="Aspergillus luchuensis mut. kawachii IFO 4304 genome sequencing consortium"/>
            <person name="Kazuki M."/>
            <person name="Futagami T."/>
        </authorList>
    </citation>
    <scope>NUCLEOTIDE SEQUENCE</scope>
    <source>
        <strain evidence="4">IFO 4308</strain>
    </source>
</reference>
<dbReference type="Pfam" id="PF01425">
    <property type="entry name" value="Amidase"/>
    <property type="match status" value="1"/>
</dbReference>
<evidence type="ECO:0000256" key="2">
    <source>
        <dbReference type="ARBA" id="ARBA00022801"/>
    </source>
</evidence>